<organism evidence="2">
    <name type="scientific">Attheya septentrionalis</name>
    <dbReference type="NCBI Taxonomy" id="420275"/>
    <lineage>
        <taxon>Eukaryota</taxon>
        <taxon>Sar</taxon>
        <taxon>Stramenopiles</taxon>
        <taxon>Ochrophyta</taxon>
        <taxon>Bacillariophyta</taxon>
        <taxon>Coscinodiscophyceae</taxon>
        <taxon>Chaetocerotophycidae</taxon>
        <taxon>Chaetocerotales</taxon>
        <taxon>Attheyaceae</taxon>
        <taxon>Attheya</taxon>
    </lineage>
</organism>
<accession>A0A7S2XK51</accession>
<feature type="compositionally biased region" description="Basic and acidic residues" evidence="1">
    <location>
        <begin position="147"/>
        <end position="158"/>
    </location>
</feature>
<name>A0A7S2XK51_9STRA</name>
<evidence type="ECO:0000313" key="2">
    <source>
        <dbReference type="EMBL" id="CAD9812467.1"/>
    </source>
</evidence>
<dbReference type="AlphaFoldDB" id="A0A7S2XK51"/>
<evidence type="ECO:0000256" key="1">
    <source>
        <dbReference type="SAM" id="MobiDB-lite"/>
    </source>
</evidence>
<dbReference type="EMBL" id="HBHQ01006386">
    <property type="protein sequence ID" value="CAD9812467.1"/>
    <property type="molecule type" value="Transcribed_RNA"/>
</dbReference>
<gene>
    <name evidence="2" type="ORF">ASEP1449_LOCUS4292</name>
</gene>
<reference evidence="2" key="1">
    <citation type="submission" date="2021-01" db="EMBL/GenBank/DDBJ databases">
        <authorList>
            <person name="Corre E."/>
            <person name="Pelletier E."/>
            <person name="Niang G."/>
            <person name="Scheremetjew M."/>
            <person name="Finn R."/>
            <person name="Kale V."/>
            <person name="Holt S."/>
            <person name="Cochrane G."/>
            <person name="Meng A."/>
            <person name="Brown T."/>
            <person name="Cohen L."/>
        </authorList>
    </citation>
    <scope>NUCLEOTIDE SEQUENCE</scope>
    <source>
        <strain evidence="2">CCMP2084</strain>
    </source>
</reference>
<sequence>MYITICSCNVHMASSSKSAFSNSVELPRGTAVESTALVDVMTGALPGSAFANCNARVAFHLDVTEQEEKKAVQMEKYKLDPGIVSSPLVVLAHDVPTIVAAIPPSCVNVPKLQMKIMACIQAEEEMRKSSKDFSSLPDIPQQFDEPILTRKKEMTRKD</sequence>
<proteinExistence type="predicted"/>
<protein>
    <submittedName>
        <fullName evidence="2">Uncharacterized protein</fullName>
    </submittedName>
</protein>
<feature type="region of interest" description="Disordered" evidence="1">
    <location>
        <begin position="130"/>
        <end position="158"/>
    </location>
</feature>